<evidence type="ECO:0000256" key="1">
    <source>
        <dbReference type="SAM" id="MobiDB-lite"/>
    </source>
</evidence>
<keyword evidence="2" id="KW-0812">Transmembrane</keyword>
<dbReference type="Proteomes" id="UP000034067">
    <property type="component" value="Unassembled WGS sequence"/>
</dbReference>
<dbReference type="EMBL" id="LCMJ01000044">
    <property type="protein sequence ID" value="KKU33989.1"/>
    <property type="molecule type" value="Genomic_DNA"/>
</dbReference>
<keyword evidence="2" id="KW-1133">Transmembrane helix</keyword>
<evidence type="ECO:0000313" key="3">
    <source>
        <dbReference type="EMBL" id="KKU33989.1"/>
    </source>
</evidence>
<comment type="caution">
    <text evidence="3">The sequence shown here is derived from an EMBL/GenBank/DDBJ whole genome shotgun (WGS) entry which is preliminary data.</text>
</comment>
<evidence type="ECO:0008006" key="5">
    <source>
        <dbReference type="Google" id="ProtNLM"/>
    </source>
</evidence>
<feature type="region of interest" description="Disordered" evidence="1">
    <location>
        <begin position="1"/>
        <end position="21"/>
    </location>
</feature>
<evidence type="ECO:0000256" key="2">
    <source>
        <dbReference type="SAM" id="Phobius"/>
    </source>
</evidence>
<reference evidence="3 4" key="1">
    <citation type="journal article" date="2015" name="Nature">
        <title>rRNA introns, odd ribosomes, and small enigmatic genomes across a large radiation of phyla.</title>
        <authorList>
            <person name="Brown C.T."/>
            <person name="Hug L.A."/>
            <person name="Thomas B.C."/>
            <person name="Sharon I."/>
            <person name="Castelle C.J."/>
            <person name="Singh A."/>
            <person name="Wilkins M.J."/>
            <person name="Williams K.H."/>
            <person name="Banfield J.F."/>
        </authorList>
    </citation>
    <scope>NUCLEOTIDE SEQUENCE [LARGE SCALE GENOMIC DNA]</scope>
</reference>
<organism evidence="3 4">
    <name type="scientific">Candidatus Azambacteria bacterium GW2011_GWB1_46_27</name>
    <dbReference type="NCBI Taxonomy" id="1618617"/>
    <lineage>
        <taxon>Bacteria</taxon>
        <taxon>Candidatus Azamiibacteriota</taxon>
    </lineage>
</organism>
<evidence type="ECO:0000313" key="4">
    <source>
        <dbReference type="Proteomes" id="UP000034067"/>
    </source>
</evidence>
<accession>A0A0G1PMG1</accession>
<feature type="region of interest" description="Disordered" evidence="1">
    <location>
        <begin position="614"/>
        <end position="637"/>
    </location>
</feature>
<dbReference type="AlphaFoldDB" id="A0A0G1PMG1"/>
<sequence length="637" mass="69582">MPLEELEKKLYRPEEPKRPLEPSYRKFRPVVEEPTTEEEKAAKEWLEEAKKPPVFTPKQKKISKIFFIIFILLALGGGAAFYFLRQPFLTEQVVFTLTGPSEVRVGEKVVFTVNYKNNTPVVLSGAELVFSYPAGVVLIGGPAVEPGKSGAISYSLGNIGIGGEKKQEFPLRIIGEVDNTKQIEAKLVYRPENSSAKFENAAKANVTIAAHGLVLDMEAPQKVLDGEKVNYVIRYSNVSQEPFENVRIEAAYPENFYFESADPKPVIGSNVWLINGVDADAGGQIFIKGILRGNEGENKTLKASIGIEENQTFIAFREAKASSQIASSPILIASSVNEVADYIAFPSDTLKYKITYKNNSNIGLREIVLKAQLSGAMLDFSGLSNPTGSFDGRTGTITWSAGNVPEFLVLNPGEGGELTFSVKLKGNYPIATFTDKNFTVKMAATIETRSTGLFLAQEKISQTSEITTKIGGRLSVRSKAYFNDQTAPIANTGPLPPRVNQTTTYTIHWQVVNFSNDSENVTVKTALPPGVNWTGKVFNLRSETSPEYNERTGEVTWDIGKVQPGIGVILPAQEVVFQISLTPTLTQAGRIVPIFNPTTISGKDEFTGVSLSETTIPIPSDLPDDPTVGYDQGTVLQ</sequence>
<feature type="transmembrane region" description="Helical" evidence="2">
    <location>
        <begin position="65"/>
        <end position="84"/>
    </location>
</feature>
<protein>
    <recommendedName>
        <fullName evidence="5">DUF11 domain-containing protein</fullName>
    </recommendedName>
</protein>
<proteinExistence type="predicted"/>
<keyword evidence="2" id="KW-0472">Membrane</keyword>
<gene>
    <name evidence="3" type="ORF">UX48_C0044G0003</name>
</gene>
<dbReference type="PATRIC" id="fig|1618617.3.peg.568"/>
<name>A0A0G1PMG1_9BACT</name>